<dbReference type="Gene3D" id="2.160.20.110">
    <property type="match status" value="2"/>
</dbReference>
<gene>
    <name evidence="5" type="ORF">C1637_01380</name>
    <name evidence="4" type="ORF">EG342_04765</name>
</gene>
<dbReference type="KEGG" id="clac:EG342_04765"/>
<keyword evidence="1" id="KW-0732">Signal</keyword>
<evidence type="ECO:0000259" key="3">
    <source>
        <dbReference type="Pfam" id="PF18962"/>
    </source>
</evidence>
<evidence type="ECO:0000259" key="2">
    <source>
        <dbReference type="Pfam" id="PF07581"/>
    </source>
</evidence>
<dbReference type="EMBL" id="PPEH01000001">
    <property type="protein sequence ID" value="PNW15107.1"/>
    <property type="molecule type" value="Genomic_DNA"/>
</dbReference>
<dbReference type="OrthoDB" id="9805017at2"/>
<dbReference type="RefSeq" id="WP_103288620.1">
    <property type="nucleotide sequence ID" value="NZ_CP033924.1"/>
</dbReference>
<feature type="domain" description="GLUG" evidence="2">
    <location>
        <begin position="209"/>
        <end position="234"/>
    </location>
</feature>
<dbReference type="Proteomes" id="UP000236262">
    <property type="component" value="Unassembled WGS sequence"/>
</dbReference>
<dbReference type="Proteomes" id="UP000279972">
    <property type="component" value="Chromosome"/>
</dbReference>
<dbReference type="Pfam" id="PF18962">
    <property type="entry name" value="Por_Secre_tail"/>
    <property type="match status" value="1"/>
</dbReference>
<evidence type="ECO:0000256" key="1">
    <source>
        <dbReference type="ARBA" id="ARBA00022729"/>
    </source>
</evidence>
<organism evidence="5 6">
    <name type="scientific">Chryseobacterium lactis</name>
    <dbReference type="NCBI Taxonomy" id="1241981"/>
    <lineage>
        <taxon>Bacteria</taxon>
        <taxon>Pseudomonadati</taxon>
        <taxon>Bacteroidota</taxon>
        <taxon>Flavobacteriia</taxon>
        <taxon>Flavobacteriales</taxon>
        <taxon>Weeksellaceae</taxon>
        <taxon>Chryseobacterium group</taxon>
        <taxon>Chryseobacterium</taxon>
    </lineage>
</organism>
<dbReference type="Pfam" id="PF07581">
    <property type="entry name" value="Glug"/>
    <property type="match status" value="1"/>
</dbReference>
<reference evidence="4 7" key="2">
    <citation type="submission" date="2018-11" db="EMBL/GenBank/DDBJ databases">
        <title>Proposal to divide the Flavobacteriaceae and reorganize its genera based on Amino Acid Identity values calculated from whole genome sequences.</title>
        <authorList>
            <person name="Nicholson A.C."/>
            <person name="Gulvik C.A."/>
            <person name="Whitney A.M."/>
            <person name="Humrighouse B.W."/>
            <person name="Bell M."/>
            <person name="Holmes B."/>
            <person name="Steigerwalt A.G."/>
            <person name="Villarma A."/>
            <person name="Sheth M."/>
            <person name="Batra D."/>
            <person name="Pryor J."/>
            <person name="Bernardet J.-F."/>
            <person name="Hugo C."/>
            <person name="Kampfer P."/>
            <person name="Newman J."/>
            <person name="McQuiston J.R."/>
        </authorList>
    </citation>
    <scope>NUCLEOTIDE SEQUENCE [LARGE SCALE GENOMIC DNA]</scope>
    <source>
        <strain evidence="4 7">KC_1864</strain>
    </source>
</reference>
<feature type="domain" description="Secretion system C-terminal sorting" evidence="3">
    <location>
        <begin position="478"/>
        <end position="546"/>
    </location>
</feature>
<evidence type="ECO:0000313" key="7">
    <source>
        <dbReference type="Proteomes" id="UP000279972"/>
    </source>
</evidence>
<accession>A0A3G6RMY8</accession>
<evidence type="ECO:0000313" key="5">
    <source>
        <dbReference type="EMBL" id="PNW15107.1"/>
    </source>
</evidence>
<dbReference type="InterPro" id="IPR011493">
    <property type="entry name" value="GLUG"/>
</dbReference>
<dbReference type="AlphaFoldDB" id="A0A3G6RMY8"/>
<name>A0A3G6RMY8_CHRLC</name>
<dbReference type="NCBIfam" id="TIGR04183">
    <property type="entry name" value="Por_Secre_tail"/>
    <property type="match status" value="1"/>
</dbReference>
<dbReference type="InterPro" id="IPR026444">
    <property type="entry name" value="Secre_tail"/>
</dbReference>
<keyword evidence="7" id="KW-1185">Reference proteome</keyword>
<reference evidence="5 6" key="1">
    <citation type="submission" date="2018-01" db="EMBL/GenBank/DDBJ databases">
        <title>Draft genome sequences of Chryseobacterium lactis NCTC11390, Chryseobacterium oncorhynchi 701B-08, and Chryseobacterium viscerum 687B-08.</title>
        <authorList>
            <person name="Jeong J.-J."/>
            <person name="Lee Y.J."/>
            <person name="Park B."/>
            <person name="Choi I.-G."/>
            <person name="Kim K.D."/>
        </authorList>
    </citation>
    <scope>NUCLEOTIDE SEQUENCE [LARGE SCALE GENOMIC DNA]</scope>
    <source>
        <strain evidence="5 6">NCTC11390</strain>
    </source>
</reference>
<proteinExistence type="predicted"/>
<dbReference type="EMBL" id="CP033924">
    <property type="protein sequence ID" value="AZA81255.1"/>
    <property type="molecule type" value="Genomic_DNA"/>
</dbReference>
<evidence type="ECO:0000313" key="4">
    <source>
        <dbReference type="EMBL" id="AZA81255.1"/>
    </source>
</evidence>
<sequence length="548" mass="56313">MKKLYFLLLSTVCVLSYGQNYSGGAGTINNPYQISTLDDLKYLSEHSSELGKNFIQTADIDASATSTWDFGRGFYTIGGSSSFYGIYDGGGYKIIGMVVNRSSFMYGGMFASLSASGTLKNINLVGGSFYADMYVGSLAGETKGTVNNCSSSATVKARKYGGGLIAIVYNGLTNCHATGNVEASSTAGGLASSAAGVISNCYATGNVSGSGAVGGLLGGSTDKVINCYATGNVSGDSAGGLIGNASKLVSDCYATGNVNGSQAGGLIGWMYSDVTRSYATGNVTGYALGGGSVGGLVGIAGHGFGSGSFSSISLSYSTGTVTGAGVKGGLLGKSDGNQIISVFNCYSRSNMPGGGSGLVGSFSQGGSSITMSYATGQLGGTATNGGLLGLGMGTLFDRAYWDYETTGSQVADASGWTSTDGARTTQAMKAQSTFVNWDFSNIWSIDPLINDGYPYLNPNSGTLSTNETVVKSAAEVKVYPIPANNQIYIVSEAPVLKYSITDVQGRLINEGAPNSKKFDVEISYLNKGVYFINLTYTKGRDSKKIIKN</sequence>
<protein>
    <submittedName>
        <fullName evidence="4">T9SS C-terminal target domain-containing protein</fullName>
    </submittedName>
</protein>
<evidence type="ECO:0000313" key="6">
    <source>
        <dbReference type="Proteomes" id="UP000236262"/>
    </source>
</evidence>